<name>A0A4Y2DCR3_ARAVE</name>
<organism evidence="4 5">
    <name type="scientific">Araneus ventricosus</name>
    <name type="common">Orbweaver spider</name>
    <name type="synonym">Epeira ventricosa</name>
    <dbReference type="NCBI Taxonomy" id="182803"/>
    <lineage>
        <taxon>Eukaryota</taxon>
        <taxon>Metazoa</taxon>
        <taxon>Ecdysozoa</taxon>
        <taxon>Arthropoda</taxon>
        <taxon>Chelicerata</taxon>
        <taxon>Arachnida</taxon>
        <taxon>Araneae</taxon>
        <taxon>Araneomorphae</taxon>
        <taxon>Entelegynae</taxon>
        <taxon>Araneoidea</taxon>
        <taxon>Araneidae</taxon>
        <taxon>Araneus</taxon>
    </lineage>
</organism>
<dbReference type="AlphaFoldDB" id="A0A4Y2DCR3"/>
<feature type="domain" description="DDE Tnp4" evidence="3">
    <location>
        <begin position="9"/>
        <end position="88"/>
    </location>
</feature>
<comment type="caution">
    <text evidence="4">The sequence shown here is derived from an EMBL/GenBank/DDBJ whole genome shotgun (WGS) entry which is preliminary data.</text>
</comment>
<sequence>MPLTTTKVPHVIVADDAFPLSLNLMKPYPERRLDDEEMIFNYRLSRARKVSANAFGILAAPFQIFKQRILTSPMNATKIVMACCSLYNFLISKNPALYIPASSIDTQVIERKEIHRGNWRDSASEAFVPLVKRKCKPGQLAKDVREKFCNISMKLMPYHVKQIRTYCINSCNFDFF</sequence>
<dbReference type="InterPro" id="IPR027806">
    <property type="entry name" value="HARBI1_dom"/>
</dbReference>
<dbReference type="OrthoDB" id="6434870at2759"/>
<keyword evidence="5" id="KW-1185">Reference proteome</keyword>
<evidence type="ECO:0000256" key="1">
    <source>
        <dbReference type="ARBA" id="ARBA00001968"/>
    </source>
</evidence>
<accession>A0A4Y2DCR3</accession>
<keyword evidence="2" id="KW-0479">Metal-binding</keyword>
<dbReference type="EMBL" id="BGPR01000343">
    <property type="protein sequence ID" value="GBM14461.1"/>
    <property type="molecule type" value="Genomic_DNA"/>
</dbReference>
<comment type="cofactor">
    <cofactor evidence="1">
        <name>a divalent metal cation</name>
        <dbReference type="ChEBI" id="CHEBI:60240"/>
    </cofactor>
</comment>
<dbReference type="GO" id="GO:0046872">
    <property type="term" value="F:metal ion binding"/>
    <property type="evidence" value="ECO:0007669"/>
    <property type="project" value="UniProtKB-KW"/>
</dbReference>
<evidence type="ECO:0000313" key="5">
    <source>
        <dbReference type="Proteomes" id="UP000499080"/>
    </source>
</evidence>
<dbReference type="Pfam" id="PF13359">
    <property type="entry name" value="DDE_Tnp_4"/>
    <property type="match status" value="1"/>
</dbReference>
<proteinExistence type="predicted"/>
<evidence type="ECO:0000256" key="2">
    <source>
        <dbReference type="ARBA" id="ARBA00022723"/>
    </source>
</evidence>
<evidence type="ECO:0000259" key="3">
    <source>
        <dbReference type="Pfam" id="PF13359"/>
    </source>
</evidence>
<gene>
    <name evidence="4" type="ORF">AVEN_246616_1</name>
</gene>
<reference evidence="4 5" key="1">
    <citation type="journal article" date="2019" name="Sci. Rep.">
        <title>Orb-weaving spider Araneus ventricosus genome elucidates the spidroin gene catalogue.</title>
        <authorList>
            <person name="Kono N."/>
            <person name="Nakamura H."/>
            <person name="Ohtoshi R."/>
            <person name="Moran D.A.P."/>
            <person name="Shinohara A."/>
            <person name="Yoshida Y."/>
            <person name="Fujiwara M."/>
            <person name="Mori M."/>
            <person name="Tomita M."/>
            <person name="Arakawa K."/>
        </authorList>
    </citation>
    <scope>NUCLEOTIDE SEQUENCE [LARGE SCALE GENOMIC DNA]</scope>
</reference>
<protein>
    <recommendedName>
        <fullName evidence="3">DDE Tnp4 domain-containing protein</fullName>
    </recommendedName>
</protein>
<dbReference type="Proteomes" id="UP000499080">
    <property type="component" value="Unassembled WGS sequence"/>
</dbReference>
<evidence type="ECO:0000313" key="4">
    <source>
        <dbReference type="EMBL" id="GBM14461.1"/>
    </source>
</evidence>